<dbReference type="InterPro" id="IPR012944">
    <property type="entry name" value="SusD_RagB_dom"/>
</dbReference>
<keyword evidence="4" id="KW-0472">Membrane</keyword>
<evidence type="ECO:0000313" key="8">
    <source>
        <dbReference type="EMBL" id="MDO5974488.1"/>
    </source>
</evidence>
<evidence type="ECO:0000259" key="7">
    <source>
        <dbReference type="Pfam" id="PF14322"/>
    </source>
</evidence>
<protein>
    <submittedName>
        <fullName evidence="8">RagB/SusD family nutrient uptake outer membrane protein</fullName>
    </submittedName>
</protein>
<dbReference type="InterPro" id="IPR033985">
    <property type="entry name" value="SusD-like_N"/>
</dbReference>
<evidence type="ECO:0000256" key="3">
    <source>
        <dbReference type="ARBA" id="ARBA00022729"/>
    </source>
</evidence>
<gene>
    <name evidence="8" type="ORF">Q4Q40_09855</name>
</gene>
<dbReference type="SUPFAM" id="SSF48452">
    <property type="entry name" value="TPR-like"/>
    <property type="match status" value="1"/>
</dbReference>
<name>A0ABT8WMV1_9FLAO</name>
<dbReference type="RefSeq" id="WP_303301626.1">
    <property type="nucleotide sequence ID" value="NZ_BAABDA010000050.1"/>
</dbReference>
<evidence type="ECO:0000259" key="6">
    <source>
        <dbReference type="Pfam" id="PF07980"/>
    </source>
</evidence>
<dbReference type="Gene3D" id="1.25.40.390">
    <property type="match status" value="1"/>
</dbReference>
<dbReference type="PROSITE" id="PS51257">
    <property type="entry name" value="PROKAR_LIPOPROTEIN"/>
    <property type="match status" value="1"/>
</dbReference>
<evidence type="ECO:0000256" key="2">
    <source>
        <dbReference type="ARBA" id="ARBA00006275"/>
    </source>
</evidence>
<dbReference type="Pfam" id="PF07980">
    <property type="entry name" value="SusD_RagB"/>
    <property type="match status" value="1"/>
</dbReference>
<evidence type="ECO:0000256" key="5">
    <source>
        <dbReference type="ARBA" id="ARBA00023237"/>
    </source>
</evidence>
<proteinExistence type="inferred from homology"/>
<evidence type="ECO:0000256" key="1">
    <source>
        <dbReference type="ARBA" id="ARBA00004442"/>
    </source>
</evidence>
<dbReference type="EMBL" id="JAUOEL010000003">
    <property type="protein sequence ID" value="MDO5974488.1"/>
    <property type="molecule type" value="Genomic_DNA"/>
</dbReference>
<keyword evidence="3" id="KW-0732">Signal</keyword>
<dbReference type="Proteomes" id="UP001176806">
    <property type="component" value="Unassembled WGS sequence"/>
</dbReference>
<comment type="subcellular location">
    <subcellularLocation>
        <location evidence="1">Cell outer membrane</location>
    </subcellularLocation>
</comment>
<accession>A0ABT8WMV1</accession>
<comment type="caution">
    <text evidence="8">The sequence shown here is derived from an EMBL/GenBank/DDBJ whole genome shotgun (WGS) entry which is preliminary data.</text>
</comment>
<keyword evidence="9" id="KW-1185">Reference proteome</keyword>
<comment type="similarity">
    <text evidence="2">Belongs to the SusD family.</text>
</comment>
<evidence type="ECO:0000256" key="4">
    <source>
        <dbReference type="ARBA" id="ARBA00023136"/>
    </source>
</evidence>
<dbReference type="Pfam" id="PF14322">
    <property type="entry name" value="SusD-like_3"/>
    <property type="match status" value="1"/>
</dbReference>
<reference evidence="8" key="1">
    <citation type="submission" date="2023-07" db="EMBL/GenBank/DDBJ databases">
        <title>Two novel species in the genus Flavivirga.</title>
        <authorList>
            <person name="Kwon K."/>
        </authorList>
    </citation>
    <scope>NUCLEOTIDE SEQUENCE</scope>
    <source>
        <strain evidence="8">KACC 14158</strain>
    </source>
</reference>
<feature type="domain" description="RagB/SusD" evidence="6">
    <location>
        <begin position="371"/>
        <end position="488"/>
    </location>
</feature>
<feature type="domain" description="SusD-like N-terminal" evidence="7">
    <location>
        <begin position="100"/>
        <end position="253"/>
    </location>
</feature>
<keyword evidence="5" id="KW-0998">Cell outer membrane</keyword>
<organism evidence="8 9">
    <name type="scientific">Flavivirga jejuensis</name>
    <dbReference type="NCBI Taxonomy" id="870487"/>
    <lineage>
        <taxon>Bacteria</taxon>
        <taxon>Pseudomonadati</taxon>
        <taxon>Bacteroidota</taxon>
        <taxon>Flavobacteriia</taxon>
        <taxon>Flavobacteriales</taxon>
        <taxon>Flavobacteriaceae</taxon>
        <taxon>Flavivirga</taxon>
    </lineage>
</organism>
<evidence type="ECO:0000313" key="9">
    <source>
        <dbReference type="Proteomes" id="UP001176806"/>
    </source>
</evidence>
<dbReference type="InterPro" id="IPR011990">
    <property type="entry name" value="TPR-like_helical_dom_sf"/>
</dbReference>
<sequence length="493" mass="55984">MKIYNKLNITFLLVLVVTFLSGCSKDFLDEPKNTAGISGDIVFTDRDIVQAFITGIYARYKGQWDDDLTNDNLPEGEGNDSNADTGGLYAMYFARTVKGNDIIQAPSWFLFDYSHENRGTTFRRTSFTWTFNYEIINYANVLIKGVRESPDLNEATKKEFTAVAKAIRAFHYFQLALEFAPNYNNDRTVTRIPIYTEPATVESIGNPPSPLSDVYNLILTDLKEAIPDLPEDRLGKSYINKAVANGFLARVLLVTQDDWELASSAAKAAYGSNASTAVVSSNWDAGFNDLTDQDWLWGHFQDGSNESNFFWMAPHVFMDHLSISFLATYVNTNFRDTFSDTDVRKLFQDIYDSETPYREFVTTKFAFSFESDVPLMRKSEMVLIDAEAQYNLGREPEARDLLFALQSERDPNATLSSNSGSALMDEILLERRKELYGELGVEWFDAKRMRTPINRDDVHRVVVNVPADSELFYLNIPQSEIDANPNMDESLNQ</sequence>